<keyword evidence="13" id="KW-1185">Reference proteome</keyword>
<dbReference type="EMBL" id="AYKW01000069">
    <property type="protein sequence ID" value="PIL22456.1"/>
    <property type="molecule type" value="Genomic_DNA"/>
</dbReference>
<comment type="similarity">
    <text evidence="3">Belongs to the sirtuin family. Class I subfamily.</text>
</comment>
<protein>
    <recommendedName>
        <fullName evidence="11">Deacetylase sirtuin-type domain-containing protein</fullName>
    </recommendedName>
</protein>
<dbReference type="InterPro" id="IPR026591">
    <property type="entry name" value="Sirtuin_cat_small_dom_sf"/>
</dbReference>
<dbReference type="GO" id="GO:0070403">
    <property type="term" value="F:NAD+ binding"/>
    <property type="evidence" value="ECO:0007669"/>
    <property type="project" value="InterPro"/>
</dbReference>
<evidence type="ECO:0000259" key="11">
    <source>
        <dbReference type="PROSITE" id="PS50305"/>
    </source>
</evidence>
<feature type="region of interest" description="Disordered" evidence="10">
    <location>
        <begin position="1"/>
        <end position="30"/>
    </location>
</feature>
<evidence type="ECO:0000313" key="13">
    <source>
        <dbReference type="Proteomes" id="UP000230002"/>
    </source>
</evidence>
<dbReference type="GO" id="GO:0046872">
    <property type="term" value="F:metal ion binding"/>
    <property type="evidence" value="ECO:0007669"/>
    <property type="project" value="UniProtKB-KW"/>
</dbReference>
<feature type="binding site" evidence="9">
    <location>
        <position position="217"/>
    </location>
    <ligand>
        <name>Zn(2+)</name>
        <dbReference type="ChEBI" id="CHEBI:29105"/>
    </ligand>
</feature>
<feature type="domain" description="Deacetylase sirtuin-type" evidence="11">
    <location>
        <begin position="55"/>
        <end position="317"/>
    </location>
</feature>
<dbReference type="Pfam" id="PF02146">
    <property type="entry name" value="SIR2"/>
    <property type="match status" value="1"/>
</dbReference>
<comment type="cofactor">
    <cofactor evidence="1">
        <name>Zn(2+)</name>
        <dbReference type="ChEBI" id="CHEBI:29105"/>
    </cofactor>
</comment>
<reference evidence="12 13" key="1">
    <citation type="journal article" date="2015" name="Sci. Rep.">
        <title>Chromosome-level genome map provides insights into diverse defense mechanisms in the medicinal fungus Ganoderma sinense.</title>
        <authorList>
            <person name="Zhu Y."/>
            <person name="Xu J."/>
            <person name="Sun C."/>
            <person name="Zhou S."/>
            <person name="Xu H."/>
            <person name="Nelson D.R."/>
            <person name="Qian J."/>
            <person name="Song J."/>
            <person name="Luo H."/>
            <person name="Xiang L."/>
            <person name="Li Y."/>
            <person name="Xu Z."/>
            <person name="Ji A."/>
            <person name="Wang L."/>
            <person name="Lu S."/>
            <person name="Hayward A."/>
            <person name="Sun W."/>
            <person name="Li X."/>
            <person name="Schwartz D.C."/>
            <person name="Wang Y."/>
            <person name="Chen S."/>
        </authorList>
    </citation>
    <scope>NUCLEOTIDE SEQUENCE [LARGE SCALE GENOMIC DNA]</scope>
    <source>
        <strain evidence="12 13">ZZ0214-1</strain>
    </source>
</reference>
<comment type="subcellular location">
    <subcellularLocation>
        <location evidence="2">Mitochondrion</location>
    </subcellularLocation>
</comment>
<feature type="binding site" evidence="9">
    <location>
        <position position="196"/>
    </location>
    <ligand>
        <name>Zn(2+)</name>
        <dbReference type="ChEBI" id="CHEBI:29105"/>
    </ligand>
</feature>
<evidence type="ECO:0000256" key="4">
    <source>
        <dbReference type="ARBA" id="ARBA00022679"/>
    </source>
</evidence>
<accession>A0A2G8RLR1</accession>
<sequence>MHPPADRAGALHPASRKTATTSARTGTDHRDAYGTAWTNMDDADELLMLYDGPTVVLDDRDLPSIAKFMKSPQCKRVFVMLGAGVSTAAGIPDFRSPRTGLYANLAKLNLPYPRALFELKYFRFNPVPFFTLTHELYPGRFRPTLTHTFIKLLADSGLLHTCFTQNIDTLERQAGVPLDRLVEAHGSFASQHCIDCKKEYDSEKMRLAIEKAEVVRCDDESCAGLVKPDVVFFGESLPELLSQSIPKISSADLLFVIGTSLTIQPFAKLASMAPETCPRVLINLDFAGDIGMRADDVLLLGKCDGIVRDLCLELGWADALEREWAKTELPSSRPSTGILSSKDSSHNEGLRAGAAQDALLPPHEQVETGRLGAEAGDANGTSTPTAAEWQEKLGATESLTERLRVALESSEKIVPLMEEAAATFAARTLSAEELLLATNTGGDSGDSTPVDEAPYILGGTAIPVEGRL</sequence>
<dbReference type="InterPro" id="IPR003000">
    <property type="entry name" value="Sirtuin"/>
</dbReference>
<dbReference type="InterPro" id="IPR050134">
    <property type="entry name" value="NAD-dep_sirtuin_deacylases"/>
</dbReference>
<dbReference type="STRING" id="1077348.A0A2G8RLR1"/>
<feature type="compositionally biased region" description="Low complexity" evidence="10">
    <location>
        <begin position="16"/>
        <end position="25"/>
    </location>
</feature>
<keyword evidence="8" id="KW-0496">Mitochondrion</keyword>
<dbReference type="GO" id="GO:0017136">
    <property type="term" value="F:histone deacetylase activity, NAD-dependent"/>
    <property type="evidence" value="ECO:0007669"/>
    <property type="project" value="TreeGrafter"/>
</dbReference>
<keyword evidence="7" id="KW-0520">NAD</keyword>
<evidence type="ECO:0000256" key="5">
    <source>
        <dbReference type="ARBA" id="ARBA00022723"/>
    </source>
</evidence>
<dbReference type="AlphaFoldDB" id="A0A2G8RLR1"/>
<dbReference type="PANTHER" id="PTHR11085:SF6">
    <property type="entry name" value="NAD-DEPENDENT PROTEIN DEACETYLASE SIRTUIN-2"/>
    <property type="match status" value="1"/>
</dbReference>
<dbReference type="PROSITE" id="PS50305">
    <property type="entry name" value="SIRTUIN"/>
    <property type="match status" value="1"/>
</dbReference>
<dbReference type="GO" id="GO:0005739">
    <property type="term" value="C:mitochondrion"/>
    <property type="evidence" value="ECO:0007669"/>
    <property type="project" value="UniProtKB-SubCell"/>
</dbReference>
<feature type="active site" description="Proton acceptor" evidence="9">
    <location>
        <position position="185"/>
    </location>
</feature>
<dbReference type="InterPro" id="IPR029035">
    <property type="entry name" value="DHS-like_NAD/FAD-binding_dom"/>
</dbReference>
<dbReference type="SUPFAM" id="SSF52467">
    <property type="entry name" value="DHS-like NAD/FAD-binding domain"/>
    <property type="match status" value="1"/>
</dbReference>
<dbReference type="OrthoDB" id="420264at2759"/>
<gene>
    <name evidence="12" type="ORF">GSI_15144</name>
</gene>
<evidence type="ECO:0000256" key="3">
    <source>
        <dbReference type="ARBA" id="ARBA00006924"/>
    </source>
</evidence>
<name>A0A2G8RLR1_9APHY</name>
<evidence type="ECO:0000256" key="2">
    <source>
        <dbReference type="ARBA" id="ARBA00004173"/>
    </source>
</evidence>
<evidence type="ECO:0000313" key="12">
    <source>
        <dbReference type="EMBL" id="PIL22456.1"/>
    </source>
</evidence>
<dbReference type="Gene3D" id="3.40.50.1220">
    <property type="entry name" value="TPP-binding domain"/>
    <property type="match status" value="1"/>
</dbReference>
<feature type="compositionally biased region" description="Polar residues" evidence="10">
    <location>
        <begin position="329"/>
        <end position="342"/>
    </location>
</feature>
<dbReference type="CDD" id="cd01408">
    <property type="entry name" value="SIRT1"/>
    <property type="match status" value="1"/>
</dbReference>
<feature type="binding site" evidence="9">
    <location>
        <position position="222"/>
    </location>
    <ligand>
        <name>Zn(2+)</name>
        <dbReference type="ChEBI" id="CHEBI:29105"/>
    </ligand>
</feature>
<evidence type="ECO:0000256" key="7">
    <source>
        <dbReference type="ARBA" id="ARBA00023027"/>
    </source>
</evidence>
<proteinExistence type="inferred from homology"/>
<evidence type="ECO:0000256" key="6">
    <source>
        <dbReference type="ARBA" id="ARBA00022833"/>
    </source>
</evidence>
<evidence type="ECO:0000256" key="10">
    <source>
        <dbReference type="SAM" id="MobiDB-lite"/>
    </source>
</evidence>
<dbReference type="PANTHER" id="PTHR11085">
    <property type="entry name" value="NAD-DEPENDENT PROTEIN DEACYLASE SIRTUIN-5, MITOCHONDRIAL-RELATED"/>
    <property type="match status" value="1"/>
</dbReference>
<evidence type="ECO:0000256" key="9">
    <source>
        <dbReference type="PROSITE-ProRule" id="PRU00236"/>
    </source>
</evidence>
<dbReference type="GO" id="GO:0005634">
    <property type="term" value="C:nucleus"/>
    <property type="evidence" value="ECO:0007669"/>
    <property type="project" value="TreeGrafter"/>
</dbReference>
<evidence type="ECO:0000256" key="1">
    <source>
        <dbReference type="ARBA" id="ARBA00001947"/>
    </source>
</evidence>
<organism evidence="12 13">
    <name type="scientific">Ganoderma sinense ZZ0214-1</name>
    <dbReference type="NCBI Taxonomy" id="1077348"/>
    <lineage>
        <taxon>Eukaryota</taxon>
        <taxon>Fungi</taxon>
        <taxon>Dikarya</taxon>
        <taxon>Basidiomycota</taxon>
        <taxon>Agaricomycotina</taxon>
        <taxon>Agaricomycetes</taxon>
        <taxon>Polyporales</taxon>
        <taxon>Polyporaceae</taxon>
        <taxon>Ganoderma</taxon>
    </lineage>
</organism>
<comment type="caution">
    <text evidence="12">The sequence shown here is derived from an EMBL/GenBank/DDBJ whole genome shotgun (WGS) entry which is preliminary data.</text>
</comment>
<dbReference type="Proteomes" id="UP000230002">
    <property type="component" value="Unassembled WGS sequence"/>
</dbReference>
<dbReference type="InterPro" id="IPR026590">
    <property type="entry name" value="Ssirtuin_cat_dom"/>
</dbReference>
<evidence type="ECO:0000256" key="8">
    <source>
        <dbReference type="ARBA" id="ARBA00023128"/>
    </source>
</evidence>
<dbReference type="Gene3D" id="3.30.1600.10">
    <property type="entry name" value="SIR2/SIRT2 'Small Domain"/>
    <property type="match status" value="1"/>
</dbReference>
<feature type="region of interest" description="Disordered" evidence="10">
    <location>
        <begin position="326"/>
        <end position="348"/>
    </location>
</feature>
<keyword evidence="4" id="KW-0808">Transferase</keyword>
<feature type="binding site" evidence="9">
    <location>
        <position position="193"/>
    </location>
    <ligand>
        <name>Zn(2+)</name>
        <dbReference type="ChEBI" id="CHEBI:29105"/>
    </ligand>
</feature>
<keyword evidence="6 9" id="KW-0862">Zinc</keyword>
<keyword evidence="5 9" id="KW-0479">Metal-binding</keyword>